<evidence type="ECO:0000313" key="2">
    <source>
        <dbReference type="EMBL" id="CAH3110212.1"/>
    </source>
</evidence>
<evidence type="ECO:0000313" key="3">
    <source>
        <dbReference type="Proteomes" id="UP001159428"/>
    </source>
</evidence>
<evidence type="ECO:0000259" key="1">
    <source>
        <dbReference type="Pfam" id="PF20700"/>
    </source>
</evidence>
<accession>A0AAU9WGV0</accession>
<feature type="non-terminal residue" evidence="2">
    <location>
        <position position="1"/>
    </location>
</feature>
<reference evidence="2 3" key="1">
    <citation type="submission" date="2022-05" db="EMBL/GenBank/DDBJ databases">
        <authorList>
            <consortium name="Genoscope - CEA"/>
            <person name="William W."/>
        </authorList>
    </citation>
    <scope>NUCLEOTIDE SEQUENCE [LARGE SCALE GENOMIC DNA]</scope>
</reference>
<protein>
    <recommendedName>
        <fullName evidence="1">Mutator-like transposase domain-containing protein</fullName>
    </recommendedName>
</protein>
<organism evidence="2 3">
    <name type="scientific">Pocillopora meandrina</name>
    <dbReference type="NCBI Taxonomy" id="46732"/>
    <lineage>
        <taxon>Eukaryota</taxon>
        <taxon>Metazoa</taxon>
        <taxon>Cnidaria</taxon>
        <taxon>Anthozoa</taxon>
        <taxon>Hexacorallia</taxon>
        <taxon>Scleractinia</taxon>
        <taxon>Astrocoeniina</taxon>
        <taxon>Pocilloporidae</taxon>
        <taxon>Pocillopora</taxon>
    </lineage>
</organism>
<comment type="caution">
    <text evidence="2">The sequence shown here is derived from an EMBL/GenBank/DDBJ whole genome shotgun (WGS) entry which is preliminary data.</text>
</comment>
<dbReference type="EMBL" id="CALNXJ010000012">
    <property type="protein sequence ID" value="CAH3110212.1"/>
    <property type="molecule type" value="Genomic_DNA"/>
</dbReference>
<dbReference type="AlphaFoldDB" id="A0AAU9WGV0"/>
<feature type="non-terminal residue" evidence="2">
    <location>
        <position position="160"/>
    </location>
</feature>
<sequence length="160" mass="18205">EGLRFINISVLASVFETVRCPLCKQGHAVLEEEKMGLASLLILKCSSSKCKFEKLFYTFNKVVNSQAFEVNRRVVLATRNIGVGHQGLVKFCGVMNMLPPMQGNLFQDHLKAVKNAAQTAAEKCMSKAADEVKGFYEPEQDDVYNYWNFRDGTWRRRRGF</sequence>
<name>A0AAU9WGV0_9CNID</name>
<gene>
    <name evidence="2" type="ORF">PMEA_00004262</name>
</gene>
<dbReference type="Proteomes" id="UP001159428">
    <property type="component" value="Unassembled WGS sequence"/>
</dbReference>
<feature type="domain" description="Mutator-like transposase" evidence="1">
    <location>
        <begin position="2"/>
        <end position="157"/>
    </location>
</feature>
<keyword evidence="3" id="KW-1185">Reference proteome</keyword>
<dbReference type="InterPro" id="IPR049012">
    <property type="entry name" value="Mutator_transp_dom"/>
</dbReference>
<dbReference type="Pfam" id="PF20700">
    <property type="entry name" value="Mutator"/>
    <property type="match status" value="1"/>
</dbReference>
<proteinExistence type="predicted"/>